<evidence type="ECO:0000313" key="2">
    <source>
        <dbReference type="Proteomes" id="UP001054945"/>
    </source>
</evidence>
<sequence length="165" mass="19115">MSTVNKLLNECVKSTSHKDINCHRLLGRIKISVIMCYSEKTGEVRARKMTRRLTNQEHVVFTQSVFCYHNYLNLTPIQRRSLKQALGTILSLESHKDVNKSLFTLRGTTQNHLQKDPESRTPSATCRKCHDCCLTRGSFRRNQETELTHFRQKGEREDTAVHLAQ</sequence>
<organism evidence="1 2">
    <name type="scientific">Caerostris extrusa</name>
    <name type="common">Bark spider</name>
    <name type="synonym">Caerostris bankana</name>
    <dbReference type="NCBI Taxonomy" id="172846"/>
    <lineage>
        <taxon>Eukaryota</taxon>
        <taxon>Metazoa</taxon>
        <taxon>Ecdysozoa</taxon>
        <taxon>Arthropoda</taxon>
        <taxon>Chelicerata</taxon>
        <taxon>Arachnida</taxon>
        <taxon>Araneae</taxon>
        <taxon>Araneomorphae</taxon>
        <taxon>Entelegynae</taxon>
        <taxon>Araneoidea</taxon>
        <taxon>Araneidae</taxon>
        <taxon>Caerostris</taxon>
    </lineage>
</organism>
<evidence type="ECO:0008006" key="3">
    <source>
        <dbReference type="Google" id="ProtNLM"/>
    </source>
</evidence>
<accession>A0AAV4S885</accession>
<dbReference type="AlphaFoldDB" id="A0AAV4S885"/>
<reference evidence="1 2" key="1">
    <citation type="submission" date="2021-06" db="EMBL/GenBank/DDBJ databases">
        <title>Caerostris extrusa draft genome.</title>
        <authorList>
            <person name="Kono N."/>
            <person name="Arakawa K."/>
        </authorList>
    </citation>
    <scope>NUCLEOTIDE SEQUENCE [LARGE SCALE GENOMIC DNA]</scope>
</reference>
<name>A0AAV4S885_CAEEX</name>
<keyword evidence="2" id="KW-1185">Reference proteome</keyword>
<gene>
    <name evidence="1" type="ORF">CEXT_291261</name>
</gene>
<evidence type="ECO:0000313" key="1">
    <source>
        <dbReference type="EMBL" id="GIY29752.1"/>
    </source>
</evidence>
<proteinExistence type="predicted"/>
<dbReference type="Proteomes" id="UP001054945">
    <property type="component" value="Unassembled WGS sequence"/>
</dbReference>
<dbReference type="EMBL" id="BPLR01009121">
    <property type="protein sequence ID" value="GIY29752.1"/>
    <property type="molecule type" value="Genomic_DNA"/>
</dbReference>
<protein>
    <recommendedName>
        <fullName evidence="3">LAGLIDADG homing endonuclease</fullName>
    </recommendedName>
</protein>
<comment type="caution">
    <text evidence="1">The sequence shown here is derived from an EMBL/GenBank/DDBJ whole genome shotgun (WGS) entry which is preliminary data.</text>
</comment>